<accession>A0A314V1D7</accession>
<proteinExistence type="predicted"/>
<sequence length="185" mass="20750">MKTPSLRLEAVKITYPERAKATKYVVLDNSNFEANVGLLNPPNDNTVGQELARSSPCGVNIISPLANDMSSLEGHKKSIFDIFGSEAKNFRNEVNVQCLANVRIVEEGTRVRDLIRRHDDCLISKRIKDAKTSLEKLNKLDEELCESHIGEKELLKIEHIEASCKSQEAEIQKLIDSLVPFCNKS</sequence>
<evidence type="ECO:0000313" key="1">
    <source>
        <dbReference type="EMBL" id="PQM43048.1"/>
    </source>
</evidence>
<name>A0A314V1D7_PRUYE</name>
<keyword evidence="2" id="KW-1185">Reference proteome</keyword>
<gene>
    <name evidence="1" type="ORF">Pyn_17110</name>
</gene>
<dbReference type="OrthoDB" id="1165693at2759"/>
<dbReference type="AlphaFoldDB" id="A0A314V1D7"/>
<comment type="caution">
    <text evidence="1">The sequence shown here is derived from an EMBL/GenBank/DDBJ whole genome shotgun (WGS) entry which is preliminary data.</text>
</comment>
<organism evidence="1 2">
    <name type="scientific">Prunus yedoensis var. nudiflora</name>
    <dbReference type="NCBI Taxonomy" id="2094558"/>
    <lineage>
        <taxon>Eukaryota</taxon>
        <taxon>Viridiplantae</taxon>
        <taxon>Streptophyta</taxon>
        <taxon>Embryophyta</taxon>
        <taxon>Tracheophyta</taxon>
        <taxon>Spermatophyta</taxon>
        <taxon>Magnoliopsida</taxon>
        <taxon>eudicotyledons</taxon>
        <taxon>Gunneridae</taxon>
        <taxon>Pentapetalae</taxon>
        <taxon>rosids</taxon>
        <taxon>fabids</taxon>
        <taxon>Rosales</taxon>
        <taxon>Rosaceae</taxon>
        <taxon>Amygdaloideae</taxon>
        <taxon>Amygdaleae</taxon>
        <taxon>Prunus</taxon>
    </lineage>
</organism>
<dbReference type="STRING" id="2094558.A0A314V1D7"/>
<dbReference type="Proteomes" id="UP000250321">
    <property type="component" value="Unassembled WGS sequence"/>
</dbReference>
<reference evidence="1 2" key="1">
    <citation type="submission" date="2018-02" db="EMBL/GenBank/DDBJ databases">
        <title>Draft genome of wild Prunus yedoensis var. nudiflora.</title>
        <authorList>
            <person name="Baek S."/>
            <person name="Kim J.-H."/>
            <person name="Choi K."/>
            <person name="Kim G.-B."/>
            <person name="Cho A."/>
            <person name="Jang H."/>
            <person name="Shin C.-H."/>
            <person name="Yu H.-J."/>
            <person name="Mun J.-H."/>
        </authorList>
    </citation>
    <scope>NUCLEOTIDE SEQUENCE [LARGE SCALE GENOMIC DNA]</scope>
    <source>
        <strain evidence="2">cv. Jeju island</strain>
        <tissue evidence="1">Leaf</tissue>
    </source>
</reference>
<protein>
    <submittedName>
        <fullName evidence="1">Uncharacterized protein</fullName>
    </submittedName>
</protein>
<dbReference type="EMBL" id="PJQY01002727">
    <property type="protein sequence ID" value="PQM43048.1"/>
    <property type="molecule type" value="Genomic_DNA"/>
</dbReference>
<evidence type="ECO:0000313" key="2">
    <source>
        <dbReference type="Proteomes" id="UP000250321"/>
    </source>
</evidence>